<dbReference type="AlphaFoldDB" id="A0A7W7YZQ7"/>
<dbReference type="CDD" id="cd06445">
    <property type="entry name" value="ATase"/>
    <property type="match status" value="1"/>
</dbReference>
<evidence type="ECO:0000256" key="1">
    <source>
        <dbReference type="ARBA" id="ARBA00022763"/>
    </source>
</evidence>
<dbReference type="PANTHER" id="PTHR10815">
    <property type="entry name" value="METHYLATED-DNA--PROTEIN-CYSTEINE METHYLTRANSFERASE"/>
    <property type="match status" value="1"/>
</dbReference>
<dbReference type="EC" id="2.1.1.63" evidence="3"/>
<reference evidence="3 4" key="1">
    <citation type="submission" date="2020-08" db="EMBL/GenBank/DDBJ databases">
        <title>Genomic Encyclopedia of Type Strains, Phase IV (KMG-IV): sequencing the most valuable type-strain genomes for metagenomic binning, comparative biology and taxonomic classification.</title>
        <authorList>
            <person name="Goeker M."/>
        </authorList>
    </citation>
    <scope>NUCLEOTIDE SEQUENCE [LARGE SCALE GENOMIC DNA]</scope>
    <source>
        <strain evidence="3 4">DSM 12706</strain>
    </source>
</reference>
<dbReference type="PANTHER" id="PTHR10815:SF5">
    <property type="entry name" value="METHYLATED-DNA--PROTEIN-CYSTEINE METHYLTRANSFERASE"/>
    <property type="match status" value="1"/>
</dbReference>
<evidence type="ECO:0000313" key="3">
    <source>
        <dbReference type="EMBL" id="MBB5045311.1"/>
    </source>
</evidence>
<name>A0A7W7YZQ7_9BRAD</name>
<dbReference type="SUPFAM" id="SSF46767">
    <property type="entry name" value="Methylated DNA-protein cysteine methyltransferase, C-terminal domain"/>
    <property type="match status" value="1"/>
</dbReference>
<dbReference type="GO" id="GO:0006281">
    <property type="term" value="P:DNA repair"/>
    <property type="evidence" value="ECO:0007669"/>
    <property type="project" value="InterPro"/>
</dbReference>
<comment type="caution">
    <text evidence="3">The sequence shown here is derived from an EMBL/GenBank/DDBJ whole genome shotgun (WGS) entry which is preliminary data.</text>
</comment>
<keyword evidence="3" id="KW-0489">Methyltransferase</keyword>
<gene>
    <name evidence="3" type="ORF">HNR60_000040</name>
</gene>
<dbReference type="NCBIfam" id="TIGR00589">
    <property type="entry name" value="ogt"/>
    <property type="match status" value="1"/>
</dbReference>
<proteinExistence type="predicted"/>
<protein>
    <submittedName>
        <fullName evidence="3">Methylated-DNA-[protein]-cysteine S-methyltransferase</fullName>
        <ecNumber evidence="3">2.1.1.63</ecNumber>
    </submittedName>
</protein>
<dbReference type="InterPro" id="IPR036631">
    <property type="entry name" value="MGMT_N_sf"/>
</dbReference>
<evidence type="ECO:0000313" key="4">
    <source>
        <dbReference type="Proteomes" id="UP000542353"/>
    </source>
</evidence>
<dbReference type="Gene3D" id="1.10.10.10">
    <property type="entry name" value="Winged helix-like DNA-binding domain superfamily/Winged helix DNA-binding domain"/>
    <property type="match status" value="1"/>
</dbReference>
<keyword evidence="1" id="KW-0227">DNA damage</keyword>
<keyword evidence="4" id="KW-1185">Reference proteome</keyword>
<dbReference type="GO" id="GO:0032259">
    <property type="term" value="P:methylation"/>
    <property type="evidence" value="ECO:0007669"/>
    <property type="project" value="UniProtKB-KW"/>
</dbReference>
<sequence>MGGRAYTVFDTVVGRCAIAWSVAGIVGVQLADAREIDTRRHLLRRFPDARDTKPSAEIEAAIDGLKALLRGEPVDLSDLALDMSDVAPLHRRIYELVRTIPRGETLTVAEIAARLGASGAVLSVGQALSKNPFALLVPCHRAVPARGDTGGAPACGGIVSRYRLLSIEGALAGRGPTLFDALLFAPPRAPG</sequence>
<dbReference type="InterPro" id="IPR014048">
    <property type="entry name" value="MethylDNA_cys_MeTrfase_DNA-bd"/>
</dbReference>
<dbReference type="SUPFAM" id="SSF53155">
    <property type="entry name" value="Methylated DNA-protein cysteine methyltransferase domain"/>
    <property type="match status" value="1"/>
</dbReference>
<dbReference type="GO" id="GO:0003908">
    <property type="term" value="F:methylated-DNA-[protein]-cysteine S-methyltransferase activity"/>
    <property type="evidence" value="ECO:0007669"/>
    <property type="project" value="UniProtKB-EC"/>
</dbReference>
<dbReference type="Gene3D" id="3.30.160.70">
    <property type="entry name" value="Methylated DNA-protein cysteine methyltransferase domain"/>
    <property type="match status" value="1"/>
</dbReference>
<accession>A0A7W7YZQ7</accession>
<dbReference type="EMBL" id="JACHIH010000001">
    <property type="protein sequence ID" value="MBB5045311.1"/>
    <property type="molecule type" value="Genomic_DNA"/>
</dbReference>
<dbReference type="Proteomes" id="UP000542353">
    <property type="component" value="Unassembled WGS sequence"/>
</dbReference>
<dbReference type="Pfam" id="PF01035">
    <property type="entry name" value="DNA_binding_1"/>
    <property type="match status" value="1"/>
</dbReference>
<feature type="domain" description="Methylated-DNA-[protein]-cysteine S-methyltransferase DNA binding" evidence="2">
    <location>
        <begin position="89"/>
        <end position="169"/>
    </location>
</feature>
<evidence type="ECO:0000259" key="2">
    <source>
        <dbReference type="Pfam" id="PF01035"/>
    </source>
</evidence>
<dbReference type="RefSeq" id="WP_184253003.1">
    <property type="nucleotide sequence ID" value="NZ_JACHIH010000001.1"/>
</dbReference>
<organism evidence="3 4">
    <name type="scientific">Rhodopseudomonas rhenobacensis</name>
    <dbReference type="NCBI Taxonomy" id="87461"/>
    <lineage>
        <taxon>Bacteria</taxon>
        <taxon>Pseudomonadati</taxon>
        <taxon>Pseudomonadota</taxon>
        <taxon>Alphaproteobacteria</taxon>
        <taxon>Hyphomicrobiales</taxon>
        <taxon>Nitrobacteraceae</taxon>
        <taxon>Rhodopseudomonas</taxon>
    </lineage>
</organism>
<keyword evidence="3" id="KW-0808">Transferase</keyword>
<dbReference type="InterPro" id="IPR036388">
    <property type="entry name" value="WH-like_DNA-bd_sf"/>
</dbReference>
<dbReference type="InterPro" id="IPR036217">
    <property type="entry name" value="MethylDNA_cys_MeTrfase_DNAb"/>
</dbReference>